<feature type="compositionally biased region" description="Acidic residues" evidence="1">
    <location>
        <begin position="481"/>
        <end position="501"/>
    </location>
</feature>
<protein>
    <submittedName>
        <fullName evidence="2">Uncharacterized protein</fullName>
    </submittedName>
</protein>
<feature type="region of interest" description="Disordered" evidence="1">
    <location>
        <begin position="379"/>
        <end position="410"/>
    </location>
</feature>
<comment type="caution">
    <text evidence="2">The sequence shown here is derived from an EMBL/GenBank/DDBJ whole genome shotgun (WGS) entry which is preliminary data.</text>
</comment>
<dbReference type="Proteomes" id="UP000284842">
    <property type="component" value="Unassembled WGS sequence"/>
</dbReference>
<evidence type="ECO:0000313" key="2">
    <source>
        <dbReference type="EMBL" id="PPR06563.1"/>
    </source>
</evidence>
<name>A0A409YUA3_9AGAR</name>
<feature type="region of interest" description="Disordered" evidence="1">
    <location>
        <begin position="470"/>
        <end position="547"/>
    </location>
</feature>
<organism evidence="2 3">
    <name type="scientific">Panaeolus cyanescens</name>
    <dbReference type="NCBI Taxonomy" id="181874"/>
    <lineage>
        <taxon>Eukaryota</taxon>
        <taxon>Fungi</taxon>
        <taxon>Dikarya</taxon>
        <taxon>Basidiomycota</taxon>
        <taxon>Agaricomycotina</taxon>
        <taxon>Agaricomycetes</taxon>
        <taxon>Agaricomycetidae</taxon>
        <taxon>Agaricales</taxon>
        <taxon>Agaricineae</taxon>
        <taxon>Galeropsidaceae</taxon>
        <taxon>Panaeolus</taxon>
    </lineage>
</organism>
<feature type="compositionally biased region" description="Polar residues" evidence="1">
    <location>
        <begin position="379"/>
        <end position="388"/>
    </location>
</feature>
<dbReference type="OrthoDB" id="3220614at2759"/>
<proteinExistence type="predicted"/>
<accession>A0A409YUA3</accession>
<gene>
    <name evidence="2" type="ORF">CVT24_001551</name>
</gene>
<sequence length="628" mass="70223">MPSRNTKKNKASVGSDPYHYLHPDIEQHALALLKSLRRSSKIVITPLNMMGVCHYIQQARGLSFFLPPEADVDGLLTNFLEELDSQEDSEEDDGFEFNITDRDFLEIIRRMPGPDSQNRFPQLLRLMHKNPQDGAQLCDKFLDRAYRGGRADITSDLKEYIIGYISERPFDIADKRNKALRGFNHNVFGEALVGIKDREEYRKDPEIFRSEVNDGIRKRTLQRGFPSFLYPRNKRYNSSRADDGLGQGEVFIQCCAHILTGPSTVSGTERLGVTSSRSTIYGITSISSSIAAMMMLQTYVACSSMPNWSLRDGPFPLTTLYKEFIMVLEGSDGQKILDSITRSLPQLGKKSKGKNGYISSDDEDCGGAAAEILAQRHCTGSISSQRNSPEAAVTKPPSRGTQPTPVNPTNAAVQSSLHKHRVQHVDGKGKDKGKHVDEYMDASQHGRSTRDLLMTRSNIDVELHIGEFQYHDDPFSTPNDFMEENDDNNEYNDDNDSSEDEAPPRKKVRRQVFHSDAETEDAPVGHAPQTPVRASGGRRLPLSPLENTHSLEDVARITASRKLQKVPIPETQLLLSPPHSSPPPPSKVSSKKLAKTYKKRQNSHVKNAEAGPSNVPVRRSRRIVGQME</sequence>
<dbReference type="InterPro" id="IPR046521">
    <property type="entry name" value="DUF6698"/>
</dbReference>
<dbReference type="EMBL" id="NHTK01000611">
    <property type="protein sequence ID" value="PPR06563.1"/>
    <property type="molecule type" value="Genomic_DNA"/>
</dbReference>
<feature type="region of interest" description="Disordered" evidence="1">
    <location>
        <begin position="568"/>
        <end position="628"/>
    </location>
</feature>
<evidence type="ECO:0000256" key="1">
    <source>
        <dbReference type="SAM" id="MobiDB-lite"/>
    </source>
</evidence>
<dbReference type="Pfam" id="PF20414">
    <property type="entry name" value="DUF6698"/>
    <property type="match status" value="1"/>
</dbReference>
<feature type="compositionally biased region" description="Basic residues" evidence="1">
    <location>
        <begin position="589"/>
        <end position="603"/>
    </location>
</feature>
<reference evidence="2 3" key="1">
    <citation type="journal article" date="2018" name="Evol. Lett.">
        <title>Horizontal gene cluster transfer increased hallucinogenic mushroom diversity.</title>
        <authorList>
            <person name="Reynolds H.T."/>
            <person name="Vijayakumar V."/>
            <person name="Gluck-Thaler E."/>
            <person name="Korotkin H.B."/>
            <person name="Matheny P.B."/>
            <person name="Slot J.C."/>
        </authorList>
    </citation>
    <scope>NUCLEOTIDE SEQUENCE [LARGE SCALE GENOMIC DNA]</scope>
    <source>
        <strain evidence="2 3">2629</strain>
    </source>
</reference>
<evidence type="ECO:0000313" key="3">
    <source>
        <dbReference type="Proteomes" id="UP000284842"/>
    </source>
</evidence>
<feature type="compositionally biased region" description="Polar residues" evidence="1">
    <location>
        <begin position="399"/>
        <end position="410"/>
    </location>
</feature>
<dbReference type="InParanoid" id="A0A409YUA3"/>
<keyword evidence="3" id="KW-1185">Reference proteome</keyword>
<dbReference type="AlphaFoldDB" id="A0A409YUA3"/>